<evidence type="ECO:0000313" key="2">
    <source>
        <dbReference type="EMBL" id="RDC63664.1"/>
    </source>
</evidence>
<evidence type="ECO:0000259" key="1">
    <source>
        <dbReference type="Pfam" id="PF18962"/>
    </source>
</evidence>
<reference evidence="2 3" key="1">
    <citation type="submission" date="2018-04" db="EMBL/GenBank/DDBJ databases">
        <title>Adhaeribacter sp. HMF7616 genome sequencing and assembly.</title>
        <authorList>
            <person name="Kang H."/>
            <person name="Kang J."/>
            <person name="Cha I."/>
            <person name="Kim H."/>
            <person name="Joh K."/>
        </authorList>
    </citation>
    <scope>NUCLEOTIDE SEQUENCE [LARGE SCALE GENOMIC DNA]</scope>
    <source>
        <strain evidence="2 3">HMF7616</strain>
    </source>
</reference>
<dbReference type="NCBIfam" id="TIGR04183">
    <property type="entry name" value="Por_Secre_tail"/>
    <property type="match status" value="1"/>
</dbReference>
<proteinExistence type="predicted"/>
<protein>
    <recommendedName>
        <fullName evidence="1">Secretion system C-terminal sorting domain-containing protein</fullName>
    </recommendedName>
</protein>
<gene>
    <name evidence="2" type="ORF">AHMF7616_02269</name>
</gene>
<dbReference type="OrthoDB" id="9803616at2"/>
<dbReference type="Pfam" id="PF18962">
    <property type="entry name" value="Por_Secre_tail"/>
    <property type="match status" value="1"/>
</dbReference>
<dbReference type="Proteomes" id="UP000253919">
    <property type="component" value="Unassembled WGS sequence"/>
</dbReference>
<dbReference type="AlphaFoldDB" id="A0A369QG33"/>
<feature type="domain" description="Secretion system C-terminal sorting" evidence="1">
    <location>
        <begin position="48"/>
        <end position="118"/>
    </location>
</feature>
<sequence>MKAVQEQQQTINVLSAEVNKLKTENRTGSNLDLNSLPWQAASLEQNQPNPVNHTTTFRYSIPAGSTVQILVFDSNTGKNVKTLSASTSGQVEMNRSDLKAGTYIYSLVVNGKSTASKHLTINK</sequence>
<dbReference type="RefSeq" id="WP_158546145.1">
    <property type="nucleotide sequence ID" value="NZ_QASA01000001.1"/>
</dbReference>
<name>A0A369QG33_9BACT</name>
<dbReference type="EMBL" id="QASA01000001">
    <property type="protein sequence ID" value="RDC63664.1"/>
    <property type="molecule type" value="Genomic_DNA"/>
</dbReference>
<accession>A0A369QG33</accession>
<evidence type="ECO:0000313" key="3">
    <source>
        <dbReference type="Proteomes" id="UP000253919"/>
    </source>
</evidence>
<comment type="caution">
    <text evidence="2">The sequence shown here is derived from an EMBL/GenBank/DDBJ whole genome shotgun (WGS) entry which is preliminary data.</text>
</comment>
<dbReference type="InterPro" id="IPR026444">
    <property type="entry name" value="Secre_tail"/>
</dbReference>
<organism evidence="2 3">
    <name type="scientific">Adhaeribacter pallidiroseus</name>
    <dbReference type="NCBI Taxonomy" id="2072847"/>
    <lineage>
        <taxon>Bacteria</taxon>
        <taxon>Pseudomonadati</taxon>
        <taxon>Bacteroidota</taxon>
        <taxon>Cytophagia</taxon>
        <taxon>Cytophagales</taxon>
        <taxon>Hymenobacteraceae</taxon>
        <taxon>Adhaeribacter</taxon>
    </lineage>
</organism>
<keyword evidence="3" id="KW-1185">Reference proteome</keyword>